<feature type="compositionally biased region" description="Pro residues" evidence="1">
    <location>
        <begin position="75"/>
        <end position="89"/>
    </location>
</feature>
<name>A0ABQ3WFV5_9ACTN</name>
<sequence length="110" mass="11558">MGEVYPMPTVGDVFTDVRGDGRTMRVSYHENRQVVVVSLWADAVCRGSFQLAADDVGRLTVLLAQVAPATAEIPSPSPSPSPLLSPSPSPEQTGDVSMLALPTAPTPRVA</sequence>
<gene>
    <name evidence="2" type="ORF">Aca07nite_11530</name>
</gene>
<evidence type="ECO:0000313" key="2">
    <source>
        <dbReference type="EMBL" id="GID43878.1"/>
    </source>
</evidence>
<protein>
    <submittedName>
        <fullName evidence="2">Uncharacterized protein</fullName>
    </submittedName>
</protein>
<evidence type="ECO:0000256" key="1">
    <source>
        <dbReference type="SAM" id="MobiDB-lite"/>
    </source>
</evidence>
<organism evidence="2">
    <name type="scientific">Actinoplanes campanulatus</name>
    <dbReference type="NCBI Taxonomy" id="113559"/>
    <lineage>
        <taxon>Bacteria</taxon>
        <taxon>Bacillati</taxon>
        <taxon>Actinomycetota</taxon>
        <taxon>Actinomycetes</taxon>
        <taxon>Micromonosporales</taxon>
        <taxon>Micromonosporaceae</taxon>
        <taxon>Actinoplanes</taxon>
    </lineage>
</organism>
<reference evidence="2" key="1">
    <citation type="submission" date="2021-01" db="EMBL/GenBank/DDBJ databases">
        <title>Whole genome shotgun sequence of Actinoplanes capillaceus NBRC 16408.</title>
        <authorList>
            <person name="Komaki H."/>
            <person name="Tamura T."/>
        </authorList>
    </citation>
    <scope>NUCLEOTIDE SEQUENCE [LARGE SCALE GENOMIC DNA]</scope>
    <source>
        <strain evidence="2">NBRC 16408</strain>
    </source>
</reference>
<dbReference type="EMBL" id="BOMF01000018">
    <property type="protein sequence ID" value="GID43878.1"/>
    <property type="molecule type" value="Genomic_DNA"/>
</dbReference>
<accession>A0ABQ3WFV5</accession>
<proteinExistence type="predicted"/>
<comment type="caution">
    <text evidence="2">The sequence shown here is derived from an EMBL/GenBank/DDBJ whole genome shotgun (WGS) entry which is preliminary data.</text>
</comment>
<feature type="region of interest" description="Disordered" evidence="1">
    <location>
        <begin position="70"/>
        <end position="110"/>
    </location>
</feature>